<dbReference type="SUPFAM" id="SSF53335">
    <property type="entry name" value="S-adenosyl-L-methionine-dependent methyltransferases"/>
    <property type="match status" value="1"/>
</dbReference>
<evidence type="ECO:0000259" key="1">
    <source>
        <dbReference type="Pfam" id="PF08241"/>
    </source>
</evidence>
<keyword evidence="2" id="KW-0808">Transferase</keyword>
<accession>A0A0C2UWQ8</accession>
<reference evidence="2 3" key="1">
    <citation type="submission" date="2015-01" db="EMBL/GenBank/DDBJ databases">
        <title>Genome Sequence of Magnetospirillum magnetotacticum Strain MS-1.</title>
        <authorList>
            <person name="Marinov G.K."/>
            <person name="Smalley M.D."/>
            <person name="DeSalvo G."/>
        </authorList>
    </citation>
    <scope>NUCLEOTIDE SEQUENCE [LARGE SCALE GENOMIC DNA]</scope>
    <source>
        <strain evidence="2 3">MS-1</strain>
    </source>
</reference>
<gene>
    <name evidence="2" type="ORF">CCC_00312</name>
</gene>
<dbReference type="RefSeq" id="WP_041041879.1">
    <property type="nucleotide sequence ID" value="NZ_JXSL01000030.1"/>
</dbReference>
<sequence length="198" mass="21890">MSRKFLHVGCGPQTKSGLKGFDSDDWQEIRFDIDESVHPDILGTLTDMRQVDSASVDAVYSSHNIEHVFPHEVGMALREFHRVLKDDGFLVITCPDLQSVCEAVVADRLLEPLYDSPAGPISPLDILYGHRGMIAQGNAYMAHKCGFTYSVLDQCLQGAGFANVIGGRRPKSFDLWMMAFKSETAGPKMQSLAPQFLP</sequence>
<keyword evidence="3" id="KW-1185">Reference proteome</keyword>
<dbReference type="InterPro" id="IPR013216">
    <property type="entry name" value="Methyltransf_11"/>
</dbReference>
<organism evidence="2 3">
    <name type="scientific">Paramagnetospirillum magnetotacticum MS-1</name>
    <dbReference type="NCBI Taxonomy" id="272627"/>
    <lineage>
        <taxon>Bacteria</taxon>
        <taxon>Pseudomonadati</taxon>
        <taxon>Pseudomonadota</taxon>
        <taxon>Alphaproteobacteria</taxon>
        <taxon>Rhodospirillales</taxon>
        <taxon>Magnetospirillaceae</taxon>
        <taxon>Paramagnetospirillum</taxon>
    </lineage>
</organism>
<dbReference type="GO" id="GO:0008757">
    <property type="term" value="F:S-adenosylmethionine-dependent methyltransferase activity"/>
    <property type="evidence" value="ECO:0007669"/>
    <property type="project" value="InterPro"/>
</dbReference>
<feature type="domain" description="Methyltransferase type 11" evidence="1">
    <location>
        <begin position="41"/>
        <end position="92"/>
    </location>
</feature>
<protein>
    <submittedName>
        <fullName evidence="2">Methyltransferase type 11</fullName>
    </submittedName>
</protein>
<evidence type="ECO:0000313" key="2">
    <source>
        <dbReference type="EMBL" id="KIL97251.1"/>
    </source>
</evidence>
<dbReference type="EMBL" id="JXSL01000030">
    <property type="protein sequence ID" value="KIL97251.1"/>
    <property type="molecule type" value="Genomic_DNA"/>
</dbReference>
<dbReference type="Pfam" id="PF08241">
    <property type="entry name" value="Methyltransf_11"/>
    <property type="match status" value="1"/>
</dbReference>
<dbReference type="GO" id="GO:0032259">
    <property type="term" value="P:methylation"/>
    <property type="evidence" value="ECO:0007669"/>
    <property type="project" value="UniProtKB-KW"/>
</dbReference>
<comment type="caution">
    <text evidence="2">The sequence shown here is derived from an EMBL/GenBank/DDBJ whole genome shotgun (WGS) entry which is preliminary data.</text>
</comment>
<dbReference type="Gene3D" id="3.40.50.150">
    <property type="entry name" value="Vaccinia Virus protein VP39"/>
    <property type="match status" value="1"/>
</dbReference>
<dbReference type="STRING" id="272627.CCC_00312"/>
<dbReference type="OrthoDB" id="9796760at2"/>
<proteinExistence type="predicted"/>
<dbReference type="AlphaFoldDB" id="A0A0C2UWQ8"/>
<evidence type="ECO:0000313" key="3">
    <source>
        <dbReference type="Proteomes" id="UP000031971"/>
    </source>
</evidence>
<keyword evidence="2" id="KW-0489">Methyltransferase</keyword>
<dbReference type="Proteomes" id="UP000031971">
    <property type="component" value="Unassembled WGS sequence"/>
</dbReference>
<dbReference type="InterPro" id="IPR029063">
    <property type="entry name" value="SAM-dependent_MTases_sf"/>
</dbReference>
<name>A0A0C2UWQ8_PARME</name>